<keyword evidence="2" id="KW-0238">DNA-binding</keyword>
<reference evidence="6" key="1">
    <citation type="submission" date="2016-08" db="EMBL/GenBank/DDBJ databases">
        <title>Complete Genome Seqeunce of Paenibacillus sp. BIHB 4019 from tea rhizoplane.</title>
        <authorList>
            <person name="Thakur R."/>
            <person name="Swarnkar M.K."/>
            <person name="Gulati A."/>
        </authorList>
    </citation>
    <scope>NUCLEOTIDE SEQUENCE [LARGE SCALE GENOMIC DNA]</scope>
    <source>
        <strain evidence="6">BIHB4019</strain>
    </source>
</reference>
<dbReference type="InterPro" id="IPR003313">
    <property type="entry name" value="AraC-bd"/>
</dbReference>
<gene>
    <name evidence="6" type="ORF">BBD42_27225</name>
</gene>
<sequence>MDDEVTLSPWIQNVRFLPAIDWNIKFFGAHEQRVDKHWQMPLESHIGFEMIFIQEGAQETVIGESKYQLGAGDFLLIPPGFKHKSRCISEEGMAYFCAHFNVDDPAFRQEMIRNGRLLFPAGSADHERLLPILKQWIAMLRRGGGYTTADRFRLQADLFELFGLLVGTICLPEEEMAAMPPASVQYAKAIAEAIKGNFDPHQLPGEPAAESAFSIEEIMRSLGISPGYGLEVFRKVYGLSPRQFLSELKLQEAKVLIRQPELSLKEIAVRLGYSQLSHFSRQFKRWTGMSPLHYRQQHFQL</sequence>
<protein>
    <submittedName>
        <fullName evidence="6">AraC family transcriptional regulator</fullName>
    </submittedName>
</protein>
<dbReference type="SMART" id="SM00342">
    <property type="entry name" value="HTH_ARAC"/>
    <property type="match status" value="1"/>
</dbReference>
<dbReference type="Pfam" id="PF02311">
    <property type="entry name" value="AraC_binding"/>
    <property type="match status" value="1"/>
</dbReference>
<dbReference type="AlphaFoldDB" id="A0A1B2DPY1"/>
<feature type="domain" description="HTH araC/xylS-type" evidence="5">
    <location>
        <begin position="188"/>
        <end position="297"/>
    </location>
</feature>
<dbReference type="SUPFAM" id="SSF46689">
    <property type="entry name" value="Homeodomain-like"/>
    <property type="match status" value="1"/>
</dbReference>
<dbReference type="RefSeq" id="WP_099520762.1">
    <property type="nucleotide sequence ID" value="NZ_CP016808.1"/>
</dbReference>
<dbReference type="InterPro" id="IPR020449">
    <property type="entry name" value="Tscrpt_reg_AraC-type_HTH"/>
</dbReference>
<dbReference type="PANTHER" id="PTHR46796">
    <property type="entry name" value="HTH-TYPE TRANSCRIPTIONAL ACTIVATOR RHAS-RELATED"/>
    <property type="match status" value="1"/>
</dbReference>
<evidence type="ECO:0000256" key="4">
    <source>
        <dbReference type="ARBA" id="ARBA00023163"/>
    </source>
</evidence>
<dbReference type="GO" id="GO:0043565">
    <property type="term" value="F:sequence-specific DNA binding"/>
    <property type="evidence" value="ECO:0007669"/>
    <property type="project" value="InterPro"/>
</dbReference>
<keyword evidence="1" id="KW-0805">Transcription regulation</keyword>
<accession>A0A1B2DPY1</accession>
<dbReference type="SUPFAM" id="SSF51215">
    <property type="entry name" value="Regulatory protein AraC"/>
    <property type="match status" value="1"/>
</dbReference>
<organism evidence="6">
    <name type="scientific">Paenibacillus sp. BIHB 4019</name>
    <dbReference type="NCBI Taxonomy" id="1870819"/>
    <lineage>
        <taxon>Bacteria</taxon>
        <taxon>Bacillati</taxon>
        <taxon>Bacillota</taxon>
        <taxon>Bacilli</taxon>
        <taxon>Bacillales</taxon>
        <taxon>Paenibacillaceae</taxon>
        <taxon>Paenibacillus</taxon>
    </lineage>
</organism>
<name>A0A1B2DPY1_9BACL</name>
<evidence type="ECO:0000259" key="5">
    <source>
        <dbReference type="PROSITE" id="PS01124"/>
    </source>
</evidence>
<dbReference type="PROSITE" id="PS00041">
    <property type="entry name" value="HTH_ARAC_FAMILY_1"/>
    <property type="match status" value="1"/>
</dbReference>
<dbReference type="Pfam" id="PF12833">
    <property type="entry name" value="HTH_18"/>
    <property type="match status" value="1"/>
</dbReference>
<dbReference type="PROSITE" id="PS01124">
    <property type="entry name" value="HTH_ARAC_FAMILY_2"/>
    <property type="match status" value="1"/>
</dbReference>
<evidence type="ECO:0000256" key="2">
    <source>
        <dbReference type="ARBA" id="ARBA00023125"/>
    </source>
</evidence>
<keyword evidence="3" id="KW-0010">Activator</keyword>
<dbReference type="Gene3D" id="2.60.120.10">
    <property type="entry name" value="Jelly Rolls"/>
    <property type="match status" value="1"/>
</dbReference>
<evidence type="ECO:0000313" key="6">
    <source>
        <dbReference type="EMBL" id="ANY69774.1"/>
    </source>
</evidence>
<keyword evidence="4" id="KW-0804">Transcription</keyword>
<dbReference type="EMBL" id="CP016808">
    <property type="protein sequence ID" value="ANY69774.1"/>
    <property type="molecule type" value="Genomic_DNA"/>
</dbReference>
<dbReference type="InterPro" id="IPR018062">
    <property type="entry name" value="HTH_AraC-typ_CS"/>
</dbReference>
<dbReference type="InterPro" id="IPR018060">
    <property type="entry name" value="HTH_AraC"/>
</dbReference>
<dbReference type="PRINTS" id="PR00032">
    <property type="entry name" value="HTHARAC"/>
</dbReference>
<dbReference type="InterPro" id="IPR037923">
    <property type="entry name" value="HTH-like"/>
</dbReference>
<evidence type="ECO:0000256" key="1">
    <source>
        <dbReference type="ARBA" id="ARBA00023015"/>
    </source>
</evidence>
<evidence type="ECO:0000256" key="3">
    <source>
        <dbReference type="ARBA" id="ARBA00023159"/>
    </source>
</evidence>
<dbReference type="Gene3D" id="1.10.10.60">
    <property type="entry name" value="Homeodomain-like"/>
    <property type="match status" value="2"/>
</dbReference>
<dbReference type="InterPro" id="IPR009057">
    <property type="entry name" value="Homeodomain-like_sf"/>
</dbReference>
<proteinExistence type="predicted"/>
<dbReference type="InterPro" id="IPR014710">
    <property type="entry name" value="RmlC-like_jellyroll"/>
</dbReference>
<dbReference type="InterPro" id="IPR050204">
    <property type="entry name" value="AraC_XylS_family_regulators"/>
</dbReference>
<dbReference type="GO" id="GO:0003700">
    <property type="term" value="F:DNA-binding transcription factor activity"/>
    <property type="evidence" value="ECO:0007669"/>
    <property type="project" value="InterPro"/>
</dbReference>